<evidence type="ECO:0000313" key="2">
    <source>
        <dbReference type="Proteomes" id="UP000030686"/>
    </source>
</evidence>
<name>W6QNJ4_PENRF</name>
<gene>
    <name evidence="1" type="ORF">PROQFM164_S13g000011</name>
</gene>
<protein>
    <submittedName>
        <fullName evidence="1">Uncharacterized protein</fullName>
    </submittedName>
</protein>
<dbReference type="EMBL" id="HG792027">
    <property type="protein sequence ID" value="CDM38488.1"/>
    <property type="molecule type" value="Genomic_DNA"/>
</dbReference>
<keyword evidence="2" id="KW-1185">Reference proteome</keyword>
<dbReference type="Proteomes" id="UP000030686">
    <property type="component" value="Unassembled WGS sequence"/>
</dbReference>
<sequence>MGFEFPIGLAEGLRFYLCLPKVFTDNAKVLTFKLRGLTAATNVYHFLDAYIKKVL</sequence>
<reference evidence="1" key="1">
    <citation type="journal article" date="2014" name="Nat. Commun.">
        <title>Multiple recent horizontal transfers of a large genomic region in cheese making fungi.</title>
        <authorList>
            <person name="Cheeseman K."/>
            <person name="Ropars J."/>
            <person name="Renault P."/>
            <person name="Dupont J."/>
            <person name="Gouzy J."/>
            <person name="Branca A."/>
            <person name="Abraham A.L."/>
            <person name="Ceppi M."/>
            <person name="Conseiller E."/>
            <person name="Debuchy R."/>
            <person name="Malagnac F."/>
            <person name="Goarin A."/>
            <person name="Silar P."/>
            <person name="Lacoste S."/>
            <person name="Sallet E."/>
            <person name="Bensimon A."/>
            <person name="Giraud T."/>
            <person name="Brygoo Y."/>
        </authorList>
    </citation>
    <scope>NUCLEOTIDE SEQUENCE [LARGE SCALE GENOMIC DNA]</scope>
    <source>
        <strain evidence="1">FM164</strain>
    </source>
</reference>
<proteinExistence type="predicted"/>
<organism evidence="1 2">
    <name type="scientific">Penicillium roqueforti (strain FM164)</name>
    <dbReference type="NCBI Taxonomy" id="1365484"/>
    <lineage>
        <taxon>Eukaryota</taxon>
        <taxon>Fungi</taxon>
        <taxon>Dikarya</taxon>
        <taxon>Ascomycota</taxon>
        <taxon>Pezizomycotina</taxon>
        <taxon>Eurotiomycetes</taxon>
        <taxon>Eurotiomycetidae</taxon>
        <taxon>Eurotiales</taxon>
        <taxon>Aspergillaceae</taxon>
        <taxon>Penicillium</taxon>
    </lineage>
</organism>
<evidence type="ECO:0000313" key="1">
    <source>
        <dbReference type="EMBL" id="CDM38488.1"/>
    </source>
</evidence>
<dbReference type="AlphaFoldDB" id="W6QNJ4"/>
<accession>W6QNJ4</accession>